<dbReference type="OrthoDB" id="1422290at2"/>
<evidence type="ECO:0000313" key="2">
    <source>
        <dbReference type="Proteomes" id="UP000291142"/>
    </source>
</evidence>
<dbReference type="AlphaFoldDB" id="A0A4Q9FF19"/>
<proteinExistence type="predicted"/>
<comment type="caution">
    <text evidence="1">The sequence shown here is derived from an EMBL/GenBank/DDBJ whole genome shotgun (WGS) entry which is preliminary data.</text>
</comment>
<dbReference type="Proteomes" id="UP000291142">
    <property type="component" value="Unassembled WGS sequence"/>
</dbReference>
<protein>
    <submittedName>
        <fullName evidence="1">Uncharacterized protein</fullName>
    </submittedName>
</protein>
<organism evidence="1 2">
    <name type="scientific">Hyunsoonleella flava</name>
    <dbReference type="NCBI Taxonomy" id="2527939"/>
    <lineage>
        <taxon>Bacteria</taxon>
        <taxon>Pseudomonadati</taxon>
        <taxon>Bacteroidota</taxon>
        <taxon>Flavobacteriia</taxon>
        <taxon>Flavobacteriales</taxon>
        <taxon>Flavobacteriaceae</taxon>
    </lineage>
</organism>
<gene>
    <name evidence="1" type="ORF">EYD45_08370</name>
</gene>
<dbReference type="EMBL" id="SIRT01000005">
    <property type="protein sequence ID" value="TBN04018.1"/>
    <property type="molecule type" value="Genomic_DNA"/>
</dbReference>
<accession>A0A4Q9FF19</accession>
<keyword evidence="2" id="KW-1185">Reference proteome</keyword>
<reference evidence="1 2" key="1">
    <citation type="submission" date="2019-02" db="EMBL/GenBank/DDBJ databases">
        <title>Hyunsoonleella sp., isolated from marine sediment.</title>
        <authorList>
            <person name="Liu B.-T."/>
        </authorList>
    </citation>
    <scope>NUCLEOTIDE SEQUENCE [LARGE SCALE GENOMIC DNA]</scope>
    <source>
        <strain evidence="1 2">T58</strain>
    </source>
</reference>
<sequence>MVLLLCSCSEKKKKQETELKLKIESITEIKPESELDNDYSKSAELFAKEILRENLRFHSFNMTDSENPKHLDIFQYDGLNKIEGYSNKNYPKNSKPKYYEHFTLFVATYKNTEIAKNAFDQIKADSKNFGLLSDFKSLNIVSYNRATALITGIKPGGMITHKGKQVFSLVETCREIPIGGNWLDYEQKLLSYILNTENEIEIEVLNSDCGKMTNYIVEKRKASR</sequence>
<name>A0A4Q9FF19_9FLAO</name>
<dbReference type="RefSeq" id="WP_130964089.1">
    <property type="nucleotide sequence ID" value="NZ_SIRT01000005.1"/>
</dbReference>
<evidence type="ECO:0000313" key="1">
    <source>
        <dbReference type="EMBL" id="TBN04018.1"/>
    </source>
</evidence>